<evidence type="ECO:0000256" key="2">
    <source>
        <dbReference type="SAM" id="Phobius"/>
    </source>
</evidence>
<feature type="transmembrane region" description="Helical" evidence="2">
    <location>
        <begin position="49"/>
        <end position="70"/>
    </location>
</feature>
<dbReference type="OrthoDB" id="10624962at2759"/>
<organism evidence="3 4">
    <name type="scientific">Folsomia candida</name>
    <name type="common">Springtail</name>
    <dbReference type="NCBI Taxonomy" id="158441"/>
    <lineage>
        <taxon>Eukaryota</taxon>
        <taxon>Metazoa</taxon>
        <taxon>Ecdysozoa</taxon>
        <taxon>Arthropoda</taxon>
        <taxon>Hexapoda</taxon>
        <taxon>Collembola</taxon>
        <taxon>Entomobryomorpha</taxon>
        <taxon>Isotomoidea</taxon>
        <taxon>Isotomidae</taxon>
        <taxon>Proisotominae</taxon>
        <taxon>Folsomia</taxon>
    </lineage>
</organism>
<sequence length="264" mass="29621">MCCPTCKGAAYLAVSIFVYRAVMVIITMISSSITRRKSSYLPLSVMEELLLQLIYFIPLFTSSCFILIGLESNSFTYMFYSTLSLTFTLFLRYVGEISYIYAQNWDALKDKLPQLYLHLAVDTCLIFILFLYARNRLRCKERDKDLLKNSKDIYHEEMGGETLIHNDLKENPGVTTPLLGPGSNIIAPANYNKNVNVPAEKSGNGETGDSLTYYHYPPIRRIDSARGKKPLPPLPLKDGGELDDVSLIPPPVPLAGPDSDDDDD</sequence>
<gene>
    <name evidence="3" type="ORF">Fcan01_08801</name>
</gene>
<dbReference type="Proteomes" id="UP000198287">
    <property type="component" value="Unassembled WGS sequence"/>
</dbReference>
<evidence type="ECO:0000256" key="1">
    <source>
        <dbReference type="SAM" id="MobiDB-lite"/>
    </source>
</evidence>
<dbReference type="OMA" id="FALMGVE"/>
<reference evidence="3 4" key="1">
    <citation type="submission" date="2015-12" db="EMBL/GenBank/DDBJ databases">
        <title>The genome of Folsomia candida.</title>
        <authorList>
            <person name="Faddeeva A."/>
            <person name="Derks M.F."/>
            <person name="Anvar Y."/>
            <person name="Smit S."/>
            <person name="Van Straalen N."/>
            <person name="Roelofs D."/>
        </authorList>
    </citation>
    <scope>NUCLEOTIDE SEQUENCE [LARGE SCALE GENOMIC DNA]</scope>
    <source>
        <strain evidence="3 4">VU population</strain>
        <tissue evidence="3">Whole body</tissue>
    </source>
</reference>
<evidence type="ECO:0000313" key="3">
    <source>
        <dbReference type="EMBL" id="OXA56377.1"/>
    </source>
</evidence>
<keyword evidence="2" id="KW-0812">Transmembrane</keyword>
<dbReference type="EMBL" id="LNIX01000004">
    <property type="protein sequence ID" value="OXA56377.1"/>
    <property type="molecule type" value="Genomic_DNA"/>
</dbReference>
<feature type="transmembrane region" description="Helical" evidence="2">
    <location>
        <begin position="77"/>
        <end position="95"/>
    </location>
</feature>
<dbReference type="AlphaFoldDB" id="A0A226EGU9"/>
<accession>A0A226EGU9</accession>
<keyword evidence="2" id="KW-1133">Transmembrane helix</keyword>
<comment type="caution">
    <text evidence="3">The sequence shown here is derived from an EMBL/GenBank/DDBJ whole genome shotgun (WGS) entry which is preliminary data.</text>
</comment>
<keyword evidence="4" id="KW-1185">Reference proteome</keyword>
<feature type="transmembrane region" description="Helical" evidence="2">
    <location>
        <begin position="9"/>
        <end position="29"/>
    </location>
</feature>
<proteinExistence type="predicted"/>
<evidence type="ECO:0000313" key="4">
    <source>
        <dbReference type="Proteomes" id="UP000198287"/>
    </source>
</evidence>
<keyword evidence="2" id="KW-0472">Membrane</keyword>
<feature type="region of interest" description="Disordered" evidence="1">
    <location>
        <begin position="222"/>
        <end position="264"/>
    </location>
</feature>
<protein>
    <submittedName>
        <fullName evidence="3">Uncharacterized protein</fullName>
    </submittedName>
</protein>
<feature type="transmembrane region" description="Helical" evidence="2">
    <location>
        <begin position="115"/>
        <end position="133"/>
    </location>
</feature>
<name>A0A226EGU9_FOLCA</name>